<dbReference type="Proteomes" id="UP001292094">
    <property type="component" value="Unassembled WGS sequence"/>
</dbReference>
<dbReference type="AlphaFoldDB" id="A0AAE1TWK6"/>
<evidence type="ECO:0000313" key="2">
    <source>
        <dbReference type="EMBL" id="KAK4300452.1"/>
    </source>
</evidence>
<feature type="region of interest" description="Disordered" evidence="1">
    <location>
        <begin position="106"/>
        <end position="131"/>
    </location>
</feature>
<organism evidence="2 3">
    <name type="scientific">Petrolisthes manimaculis</name>
    <dbReference type="NCBI Taxonomy" id="1843537"/>
    <lineage>
        <taxon>Eukaryota</taxon>
        <taxon>Metazoa</taxon>
        <taxon>Ecdysozoa</taxon>
        <taxon>Arthropoda</taxon>
        <taxon>Crustacea</taxon>
        <taxon>Multicrustacea</taxon>
        <taxon>Malacostraca</taxon>
        <taxon>Eumalacostraca</taxon>
        <taxon>Eucarida</taxon>
        <taxon>Decapoda</taxon>
        <taxon>Pleocyemata</taxon>
        <taxon>Anomura</taxon>
        <taxon>Galatheoidea</taxon>
        <taxon>Porcellanidae</taxon>
        <taxon>Petrolisthes</taxon>
    </lineage>
</organism>
<accession>A0AAE1TWK6</accession>
<evidence type="ECO:0000313" key="3">
    <source>
        <dbReference type="Proteomes" id="UP001292094"/>
    </source>
</evidence>
<keyword evidence="3" id="KW-1185">Reference proteome</keyword>
<feature type="compositionally biased region" description="Basic and acidic residues" evidence="1">
    <location>
        <begin position="119"/>
        <end position="131"/>
    </location>
</feature>
<sequence>VPYLIIFAPPTLTVTNFILNSLPSSSTLCLHPQLFAFILNSCLHPQLFAFILNSLPSSSTLCPHPQLFALTLNSLPSPSTLCLHSQLFALILNSLPSFSTLCPHPRTPPLHPSPSPTAKSEKCSRASQQRE</sequence>
<dbReference type="EMBL" id="JAWZYT010003051">
    <property type="protein sequence ID" value="KAK4300452.1"/>
    <property type="molecule type" value="Genomic_DNA"/>
</dbReference>
<evidence type="ECO:0000256" key="1">
    <source>
        <dbReference type="SAM" id="MobiDB-lite"/>
    </source>
</evidence>
<comment type="caution">
    <text evidence="2">The sequence shown here is derived from an EMBL/GenBank/DDBJ whole genome shotgun (WGS) entry which is preliminary data.</text>
</comment>
<reference evidence="2" key="1">
    <citation type="submission" date="2023-11" db="EMBL/GenBank/DDBJ databases">
        <title>Genome assemblies of two species of porcelain crab, Petrolisthes cinctipes and Petrolisthes manimaculis (Anomura: Porcellanidae).</title>
        <authorList>
            <person name="Angst P."/>
        </authorList>
    </citation>
    <scope>NUCLEOTIDE SEQUENCE</scope>
    <source>
        <strain evidence="2">PB745_02</strain>
        <tissue evidence="2">Gill</tissue>
    </source>
</reference>
<feature type="compositionally biased region" description="Pro residues" evidence="1">
    <location>
        <begin position="106"/>
        <end position="115"/>
    </location>
</feature>
<proteinExistence type="predicted"/>
<name>A0AAE1TWK6_9EUCA</name>
<protein>
    <submittedName>
        <fullName evidence="2">Uncharacterized protein</fullName>
    </submittedName>
</protein>
<gene>
    <name evidence="2" type="ORF">Pmani_027337</name>
</gene>
<feature type="non-terminal residue" evidence="2">
    <location>
        <position position="1"/>
    </location>
</feature>